<keyword evidence="4 12" id="KW-0812">Transmembrane</keyword>
<feature type="transmembrane region" description="Helical" evidence="12">
    <location>
        <begin position="553"/>
        <end position="571"/>
    </location>
</feature>
<evidence type="ECO:0000256" key="10">
    <source>
        <dbReference type="ARBA" id="ARBA00023180"/>
    </source>
</evidence>
<feature type="transmembrane region" description="Helical" evidence="12">
    <location>
        <begin position="828"/>
        <end position="849"/>
    </location>
</feature>
<dbReference type="InterPro" id="IPR032190">
    <property type="entry name" value="NPC1_N"/>
</dbReference>
<dbReference type="eggNOG" id="KOG1933">
    <property type="taxonomic scope" value="Eukaryota"/>
</dbReference>
<feature type="domain" description="SSD" evidence="14">
    <location>
        <begin position="827"/>
        <end position="1010"/>
    </location>
</feature>
<evidence type="ECO:0000256" key="6">
    <source>
        <dbReference type="ARBA" id="ARBA00022989"/>
    </source>
</evidence>
<accession>K3WBN3</accession>
<feature type="chain" id="PRO_5003867478" description="SSD domain-containing protein" evidence="13">
    <location>
        <begin position="19"/>
        <end position="1584"/>
    </location>
</feature>
<feature type="transmembrane region" description="Helical" evidence="12">
    <location>
        <begin position="1507"/>
        <end position="1529"/>
    </location>
</feature>
<keyword evidence="5 13" id="KW-0732">Signal</keyword>
<feature type="transmembrane region" description="Helical" evidence="12">
    <location>
        <begin position="476"/>
        <end position="497"/>
    </location>
</feature>
<keyword evidence="9" id="KW-1015">Disulfide bond</keyword>
<evidence type="ECO:0000256" key="4">
    <source>
        <dbReference type="ARBA" id="ARBA00022692"/>
    </source>
</evidence>
<dbReference type="Pfam" id="PF12349">
    <property type="entry name" value="Sterol-sensing"/>
    <property type="match status" value="1"/>
</dbReference>
<keyword evidence="10" id="KW-0325">Glycoprotein</keyword>
<dbReference type="HOGENOM" id="CLU_002359_7_0_1"/>
<feature type="region of interest" description="Disordered" evidence="11">
    <location>
        <begin position="1035"/>
        <end position="1060"/>
    </location>
</feature>
<dbReference type="InterPro" id="IPR053956">
    <property type="entry name" value="NPC1_MLD"/>
</dbReference>
<proteinExistence type="inferred from homology"/>
<comment type="subcellular location">
    <subcellularLocation>
        <location evidence="1">Membrane</location>
        <topology evidence="1">Multi-pass membrane protein</topology>
    </subcellularLocation>
</comment>
<evidence type="ECO:0000256" key="9">
    <source>
        <dbReference type="ARBA" id="ARBA00023157"/>
    </source>
</evidence>
<dbReference type="OMA" id="LYKFFRS"/>
<dbReference type="Pfam" id="PF16414">
    <property type="entry name" value="NPC1_N"/>
    <property type="match status" value="1"/>
</dbReference>
<reference evidence="15" key="3">
    <citation type="submission" date="2014-11" db="UniProtKB">
        <authorList>
            <consortium name="EnsemblProtists"/>
        </authorList>
    </citation>
    <scope>IDENTIFICATION</scope>
    <source>
        <strain evidence="15">DAOM BR144</strain>
    </source>
</reference>
<protein>
    <recommendedName>
        <fullName evidence="14">SSD domain-containing protein</fullName>
    </recommendedName>
</protein>
<feature type="transmembrane region" description="Helical" evidence="12">
    <location>
        <begin position="952"/>
        <end position="976"/>
    </location>
</feature>
<dbReference type="STRING" id="431595.K3WBN3"/>
<feature type="compositionally biased region" description="Polar residues" evidence="11">
    <location>
        <begin position="1571"/>
        <end position="1584"/>
    </location>
</feature>
<feature type="signal peptide" evidence="13">
    <location>
        <begin position="1"/>
        <end position="18"/>
    </location>
</feature>
<evidence type="ECO:0000256" key="13">
    <source>
        <dbReference type="SAM" id="SignalP"/>
    </source>
</evidence>
<dbReference type="PANTHER" id="PTHR45727:SF2">
    <property type="entry name" value="NPC INTRACELLULAR CHOLESTEROL TRANSPORTER 1"/>
    <property type="match status" value="1"/>
</dbReference>
<dbReference type="PROSITE" id="PS50156">
    <property type="entry name" value="SSD"/>
    <property type="match status" value="1"/>
</dbReference>
<evidence type="ECO:0000256" key="3">
    <source>
        <dbReference type="ARBA" id="ARBA00022448"/>
    </source>
</evidence>
<evidence type="ECO:0000259" key="14">
    <source>
        <dbReference type="PROSITE" id="PS50156"/>
    </source>
</evidence>
<evidence type="ECO:0000256" key="5">
    <source>
        <dbReference type="ARBA" id="ARBA00022729"/>
    </source>
</evidence>
<name>K3WBN3_GLOUD</name>
<feature type="transmembrane region" description="Helical" evidence="12">
    <location>
        <begin position="982"/>
        <end position="1010"/>
    </location>
</feature>
<comment type="similarity">
    <text evidence="2">Belongs to the patched family.</text>
</comment>
<keyword evidence="6 12" id="KW-1133">Transmembrane helix</keyword>
<evidence type="ECO:0000256" key="7">
    <source>
        <dbReference type="ARBA" id="ARBA00023055"/>
    </source>
</evidence>
<feature type="transmembrane region" description="Helical" evidence="12">
    <location>
        <begin position="27"/>
        <end position="52"/>
    </location>
</feature>
<evidence type="ECO:0000313" key="15">
    <source>
        <dbReference type="EnsemblProtists" id="PYU1_T002374"/>
    </source>
</evidence>
<dbReference type="InterPro" id="IPR053958">
    <property type="entry name" value="HMGCR/SNAP/NPC1-like_SSD"/>
</dbReference>
<reference evidence="16" key="2">
    <citation type="submission" date="2010-04" db="EMBL/GenBank/DDBJ databases">
        <authorList>
            <person name="Buell R."/>
            <person name="Hamilton J."/>
            <person name="Hostetler J."/>
        </authorList>
    </citation>
    <scope>NUCLEOTIDE SEQUENCE [LARGE SCALE GENOMIC DNA]</scope>
    <source>
        <strain evidence="16">DAOM:BR144</strain>
    </source>
</reference>
<evidence type="ECO:0000256" key="11">
    <source>
        <dbReference type="SAM" id="MobiDB-lite"/>
    </source>
</evidence>
<dbReference type="InParanoid" id="K3WBN3"/>
<dbReference type="Proteomes" id="UP000019132">
    <property type="component" value="Unassembled WGS sequence"/>
</dbReference>
<evidence type="ECO:0000256" key="2">
    <source>
        <dbReference type="ARBA" id="ARBA00005585"/>
    </source>
</evidence>
<dbReference type="InterPro" id="IPR000731">
    <property type="entry name" value="SSD"/>
</dbReference>
<sequence>MWLFAAVCLALAVPAFRAALESLFAELTILFFNYISVVAIVTTAVFIGALVLPVKTLKSKLQSHSSTTLQEATSVTQKQMKSSSFSTGNALVKALFFASTMLPLSVAATSSTLTTTRHLQTSTAVPFTLADDPTALAAIRANLTMCKYSGVRECISNPTSVPEFGVYRKQPGYCAAFDSAYVNITSISAAIPNRYLPTSVEDGYASGFHNKFSEWSTDNQAQFQVDCPILYNNTIAKGDEYFCCTESQYEGLKTQVRQIPGLCTTCKQNLRNVFCQMTCSPNNSMFLEIDEVRIMPGDDAHPTAVFPAIEELTYWVGLDWIRDIYDYCLKDSSFSLLCNPTQNCTDGYGLMSFMGAYKFNTIGSPLQINVKTMNQVSTTEQKEMFCACDDTNATGCFSPMDTHLLSCVGVCGSLCAVSASEVRTYHPACYSNSTTLVASDESSIGSSSSAVVSKWEPLMTYLADNLIETDFSALNYFLVIVGCVVALFLIGCFLYISHRTRKYASVRRSEHTPGAIAVVTSTSDERRLSFMDEFVSVQLKRWSMWVSKGNNPLKVSGIVMFFVIACTLGLVRLDVETDPVKLWVSTSSLSYRERDHYGELFMPFYRSQQMIMVPKDGGDINRVVYLKEAIRLQEMVAAVTYGPADASYPERIELTDICWRVTGTTCTVQSITQYFQNRMDHFEFYEKYNLVLEHFSQCMYSPTTSDVSTCSTLANSLKDGDSIPTSMSDCPCLASFGSPMNLYNTYLGGFPNGAPKNTTLYLQSRALVSTALVYNFYDTSRNEPAKRWEREYIKMLKVESEENELFDIYFTAETSVQDEVEVESSGDMMPVVLCYLVMIVYVSLGINRWSLRKDFFQTSKITVGFLGIVCIMFAVSSTIGFFMWFGVKLQLVIMEVVPFLSVAIGVDNIFLIVNAISRKQEELKRAQPDLFVGLEHDVPAARDVTSQVVAEGLAYIGPSIFMASVTESVAFAFGCISPMPVVLWFAAFSCIAVLANFTLQMTLFVSIVTLDKRRELSGKYDILCWKRASGPMWTQPDMQDAPEQQQPTTPADTKDEATSLTSTSMSPKFLDRCIDAYASFLSLRIVKLLVMLLFWAWTIVSIYSIENINHGLPQAESMPSKSYMVKYFNALDKYLATGAPVYFVVEGGYKRNPAVFDLEDTNVQSLLCKSKEFCGEFAIPKIIDALANEGNRNITHLSEGTTYSWMDDFWGFVNPDSECCRVDSHNAYLPILTDNATYTVARPSNPTCLPVQSTVPPVPHDYYMSLFSMFSTASAGNLCSYGGGSIYRGQFSIDKKPIPIITSSTPQVVLSSTGYGNQISAFTYMIVSTGNPTQKDFIDGYKQARRAAKWISEKTGIDVWAFSLTYVYFDQYLTVVHDTYKLVGLALAAIFVVQAVYYGGILYPLIVALSSTNLVILVMGLMEPNDILLNGLSMVNLIIAAGFGVEFCGHYVRMFAKAKGSGDERARIALRKVLGSVLFGITITKILGLSMLTLADSRIFKKYYFRMYMMVVLCGMFTGMLLLPVVLSLSADLKQFFLGSHQRGAKTPVDPSKAAESPAFQSVESAKENTRMSPSSGTRHSNSD</sequence>
<reference evidence="16" key="1">
    <citation type="journal article" date="2010" name="Genome Biol.">
        <title>Genome sequence of the necrotrophic plant pathogen Pythium ultimum reveals original pathogenicity mechanisms and effector repertoire.</title>
        <authorList>
            <person name="Levesque C.A."/>
            <person name="Brouwer H."/>
            <person name="Cano L."/>
            <person name="Hamilton J.P."/>
            <person name="Holt C."/>
            <person name="Huitema E."/>
            <person name="Raffaele S."/>
            <person name="Robideau G.P."/>
            <person name="Thines M."/>
            <person name="Win J."/>
            <person name="Zerillo M.M."/>
            <person name="Beakes G.W."/>
            <person name="Boore J.L."/>
            <person name="Busam D."/>
            <person name="Dumas B."/>
            <person name="Ferriera S."/>
            <person name="Fuerstenberg S.I."/>
            <person name="Gachon C.M."/>
            <person name="Gaulin E."/>
            <person name="Govers F."/>
            <person name="Grenville-Briggs L."/>
            <person name="Horner N."/>
            <person name="Hostetler J."/>
            <person name="Jiang R.H."/>
            <person name="Johnson J."/>
            <person name="Krajaejun T."/>
            <person name="Lin H."/>
            <person name="Meijer H.J."/>
            <person name="Moore B."/>
            <person name="Morris P."/>
            <person name="Phuntmart V."/>
            <person name="Puiu D."/>
            <person name="Shetty J."/>
            <person name="Stajich J.E."/>
            <person name="Tripathy S."/>
            <person name="Wawra S."/>
            <person name="van West P."/>
            <person name="Whitty B.R."/>
            <person name="Coutinho P.M."/>
            <person name="Henrissat B."/>
            <person name="Martin F."/>
            <person name="Thomas P.D."/>
            <person name="Tyler B.M."/>
            <person name="De Vries R.P."/>
            <person name="Kamoun S."/>
            <person name="Yandell M."/>
            <person name="Tisserat N."/>
            <person name="Buell C.R."/>
        </authorList>
    </citation>
    <scope>NUCLEOTIDE SEQUENCE</scope>
    <source>
        <strain evidence="16">DAOM:BR144</strain>
    </source>
</reference>
<feature type="transmembrane region" description="Helical" evidence="12">
    <location>
        <begin position="90"/>
        <end position="108"/>
    </location>
</feature>
<dbReference type="Pfam" id="PF22314">
    <property type="entry name" value="NPC1_MLD"/>
    <property type="match status" value="1"/>
</dbReference>
<dbReference type="PANTHER" id="PTHR45727">
    <property type="entry name" value="NPC INTRACELLULAR CHOLESTEROL TRANSPORTER 1"/>
    <property type="match status" value="1"/>
</dbReference>
<feature type="transmembrane region" description="Helical" evidence="12">
    <location>
        <begin position="1434"/>
        <end position="1452"/>
    </location>
</feature>
<evidence type="ECO:0000256" key="1">
    <source>
        <dbReference type="ARBA" id="ARBA00004141"/>
    </source>
</evidence>
<dbReference type="VEuPathDB" id="FungiDB:PYU1_G002371"/>
<evidence type="ECO:0000313" key="16">
    <source>
        <dbReference type="Proteomes" id="UP000019132"/>
    </source>
</evidence>
<keyword evidence="7" id="KW-0445">Lipid transport</keyword>
<evidence type="ECO:0000256" key="8">
    <source>
        <dbReference type="ARBA" id="ARBA00023136"/>
    </source>
</evidence>
<feature type="transmembrane region" description="Helical" evidence="12">
    <location>
        <begin position="1405"/>
        <end position="1422"/>
    </location>
</feature>
<dbReference type="GO" id="GO:0032934">
    <property type="term" value="F:sterol binding"/>
    <property type="evidence" value="ECO:0007669"/>
    <property type="project" value="TreeGrafter"/>
</dbReference>
<dbReference type="GO" id="GO:0016020">
    <property type="term" value="C:membrane"/>
    <property type="evidence" value="ECO:0007669"/>
    <property type="project" value="UniProtKB-SubCell"/>
</dbReference>
<dbReference type="GO" id="GO:0015918">
    <property type="term" value="P:sterol transport"/>
    <property type="evidence" value="ECO:0007669"/>
    <property type="project" value="TreeGrafter"/>
</dbReference>
<dbReference type="Gene3D" id="1.20.1640.10">
    <property type="entry name" value="Multidrug efflux transporter AcrB transmembrane domain"/>
    <property type="match status" value="2"/>
</dbReference>
<feature type="transmembrane region" description="Helical" evidence="12">
    <location>
        <begin position="1380"/>
        <end position="1398"/>
    </location>
</feature>
<feature type="transmembrane region" description="Helical" evidence="12">
    <location>
        <begin position="1473"/>
        <end position="1495"/>
    </location>
</feature>
<feature type="transmembrane region" description="Helical" evidence="12">
    <location>
        <begin position="891"/>
        <end position="916"/>
    </location>
</feature>
<keyword evidence="8 12" id="KW-0472">Membrane</keyword>
<dbReference type="EnsemblProtists" id="PYU1_T002374">
    <property type="protein sequence ID" value="PYU1_T002374"/>
    <property type="gene ID" value="PYU1_G002371"/>
</dbReference>
<keyword evidence="3" id="KW-0813">Transport</keyword>
<feature type="compositionally biased region" description="Polar residues" evidence="11">
    <location>
        <begin position="1042"/>
        <end position="1051"/>
    </location>
</feature>
<dbReference type="SUPFAM" id="SSF82866">
    <property type="entry name" value="Multidrug efflux transporter AcrB transmembrane domain"/>
    <property type="match status" value="2"/>
</dbReference>
<evidence type="ECO:0000256" key="12">
    <source>
        <dbReference type="SAM" id="Phobius"/>
    </source>
</evidence>
<feature type="transmembrane region" description="Helical" evidence="12">
    <location>
        <begin position="1085"/>
        <end position="1105"/>
    </location>
</feature>
<keyword evidence="16" id="KW-1185">Reference proteome</keyword>
<feature type="transmembrane region" description="Helical" evidence="12">
    <location>
        <begin position="861"/>
        <end position="885"/>
    </location>
</feature>
<feature type="region of interest" description="Disordered" evidence="11">
    <location>
        <begin position="1543"/>
        <end position="1584"/>
    </location>
</feature>
<organism evidence="15 16">
    <name type="scientific">Globisporangium ultimum (strain ATCC 200006 / CBS 805.95 / DAOM BR144)</name>
    <name type="common">Pythium ultimum</name>
    <dbReference type="NCBI Taxonomy" id="431595"/>
    <lineage>
        <taxon>Eukaryota</taxon>
        <taxon>Sar</taxon>
        <taxon>Stramenopiles</taxon>
        <taxon>Oomycota</taxon>
        <taxon>Peronosporomycetes</taxon>
        <taxon>Pythiales</taxon>
        <taxon>Pythiaceae</taxon>
        <taxon>Globisporangium</taxon>
    </lineage>
</organism>